<reference evidence="2" key="1">
    <citation type="journal article" date="2023" name="Antibiotics">
        <title>Prevalence and Molecular Characterization of Methicillin-Resistant Staphylococci (MRS) and Mammaliicocci (MRM) in Dromedary Camels from Algeria: First Detection of SCCmec-mecC Hybrid in Methicillin-Resistant Mammaliicoccus lentus.</title>
        <authorList>
            <person name="Belhout C."/>
            <person name="Boyen F."/>
            <person name="Vereecke N."/>
            <person name="Theuns S."/>
            <person name="Taibi N."/>
            <person name="Stegger M."/>
            <person name="de la Fe-Rodriguez P.Y."/>
            <person name="Bouayad L."/>
            <person name="Elgroud R."/>
            <person name="Butaye P."/>
        </authorList>
    </citation>
    <scope>NUCLEOTIDE SEQUENCE</scope>
    <source>
        <strain evidence="2">7048</strain>
    </source>
</reference>
<organism evidence="2 3">
    <name type="scientific">Mammaliicoccus lentus</name>
    <name type="common">Staphylococcus lentus</name>
    <dbReference type="NCBI Taxonomy" id="42858"/>
    <lineage>
        <taxon>Bacteria</taxon>
        <taxon>Bacillati</taxon>
        <taxon>Bacillota</taxon>
        <taxon>Bacilli</taxon>
        <taxon>Bacillales</taxon>
        <taxon>Staphylococcaceae</taxon>
        <taxon>Mammaliicoccus</taxon>
    </lineage>
</organism>
<name>A0AAX3W803_MAMLE</name>
<proteinExistence type="predicted"/>
<gene>
    <name evidence="2" type="ORF">PYH69_06105</name>
</gene>
<evidence type="ECO:0000313" key="3">
    <source>
        <dbReference type="Proteomes" id="UP001223261"/>
    </source>
</evidence>
<dbReference type="Proteomes" id="UP001223261">
    <property type="component" value="Chromosome"/>
</dbReference>
<accession>A0AAX3W803</accession>
<dbReference type="Pfam" id="PF08378">
    <property type="entry name" value="NERD"/>
    <property type="match status" value="1"/>
</dbReference>
<dbReference type="InterPro" id="IPR011528">
    <property type="entry name" value="NERD"/>
</dbReference>
<evidence type="ECO:0000259" key="1">
    <source>
        <dbReference type="PROSITE" id="PS50965"/>
    </source>
</evidence>
<dbReference type="EMBL" id="CP118848">
    <property type="protein sequence ID" value="WHI61201.1"/>
    <property type="molecule type" value="Genomic_DNA"/>
</dbReference>
<dbReference type="RefSeq" id="WP_282862867.1">
    <property type="nucleotide sequence ID" value="NZ_CP118848.1"/>
</dbReference>
<sequence length="301" mass="35673">MNNNTEALYLKSLESRYDNDYETRNKLMGLEGELIVNKTLENINYVVYAHNLEFTVDKKFQVDFLIVHNNQISILEVKHYYGDFHFFNSYMQSSSNNTYPLPFKQLNIAKNNLQKLCDEININLPIQEYLIFSNPTFTAQSTIPNKSQVLLRSEFYKFSKLFQSFQVAKDKAILNQILQKQKRFSQQFKSIEKPDFSLIKKGIKCPNCKNLNTMVIEKRKKTTTCICCNKDFKRNELYYFNIRELAIIKGEEGFTLTEAMEWCNAVNIYTVRRICNKYFESKGQRYKKYTLKENEIAKEVF</sequence>
<evidence type="ECO:0000313" key="2">
    <source>
        <dbReference type="EMBL" id="WHI61201.1"/>
    </source>
</evidence>
<protein>
    <submittedName>
        <fullName evidence="2">Nuclease-related domain-containing protein</fullName>
    </submittedName>
</protein>
<feature type="domain" description="NERD" evidence="1">
    <location>
        <begin position="28"/>
        <end position="139"/>
    </location>
</feature>
<dbReference type="PROSITE" id="PS50965">
    <property type="entry name" value="NERD"/>
    <property type="match status" value="1"/>
</dbReference>
<dbReference type="AlphaFoldDB" id="A0AAX3W803"/>